<evidence type="ECO:0000256" key="2">
    <source>
        <dbReference type="ARBA" id="ARBA00022630"/>
    </source>
</evidence>
<evidence type="ECO:0000256" key="3">
    <source>
        <dbReference type="ARBA" id="ARBA00022827"/>
    </source>
</evidence>
<evidence type="ECO:0000259" key="8">
    <source>
        <dbReference type="Pfam" id="PF01494"/>
    </source>
</evidence>
<dbReference type="PANTHER" id="PTHR46028">
    <property type="entry name" value="KYNURENINE 3-MONOOXYGENASE"/>
    <property type="match status" value="1"/>
</dbReference>
<name>A0A1Z4LYN1_9CYAN</name>
<dbReference type="GO" id="GO:0004502">
    <property type="term" value="F:kynurenine 3-monooxygenase activity"/>
    <property type="evidence" value="ECO:0007669"/>
    <property type="project" value="TreeGrafter"/>
</dbReference>
<dbReference type="InterPro" id="IPR002938">
    <property type="entry name" value="FAD-bd"/>
</dbReference>
<dbReference type="GO" id="GO:0070189">
    <property type="term" value="P:kynurenine metabolic process"/>
    <property type="evidence" value="ECO:0007669"/>
    <property type="project" value="TreeGrafter"/>
</dbReference>
<gene>
    <name evidence="9" type="ORF">NIES267_58280</name>
</gene>
<feature type="domain" description="FAD-binding" evidence="8">
    <location>
        <begin position="440"/>
        <end position="490"/>
    </location>
</feature>
<evidence type="ECO:0000256" key="7">
    <source>
        <dbReference type="SAM" id="Phobius"/>
    </source>
</evidence>
<evidence type="ECO:0000256" key="1">
    <source>
        <dbReference type="ARBA" id="ARBA00001974"/>
    </source>
</evidence>
<keyword evidence="10" id="KW-1185">Reference proteome</keyword>
<dbReference type="PRINTS" id="PR00420">
    <property type="entry name" value="RNGMNOXGNASE"/>
</dbReference>
<dbReference type="EMBL" id="AP018227">
    <property type="protein sequence ID" value="BAY86322.1"/>
    <property type="molecule type" value="Genomic_DNA"/>
</dbReference>
<evidence type="ECO:0000256" key="4">
    <source>
        <dbReference type="ARBA" id="ARBA00022857"/>
    </source>
</evidence>
<evidence type="ECO:0000256" key="6">
    <source>
        <dbReference type="ARBA" id="ARBA00023033"/>
    </source>
</evidence>
<sequence length="584" mass="66492">MNKPGFVKKSGFLMYGVLLQKVQRTIFLYEELNIILEREAGGRIYSSSQLNRIHPSPSQRRGAGGEVYQGVFHPTEKRYSKIKNNNHKNNNQIYKIMKENDYHQQILIIGGGPAGFATALILAKRGWKNITVLEKRPSADFYEPDKAFNYLIDGRGQKFTDYLNLTENLSQNGVASTDFELTKITPDGNRKTVKLPIVDPNRKPAYWITRKTFVNLLYQEIENNWQDSIHIIFNAKCAEVNKINHTNTDDNNKSDKLEVIAEIENGETLKFQPFLLVGCDGINSIVRNTLKQWDKSSSSKFEMKYSPSPSAGLKYKILTLPSRFPLNESGEELSTSEMAYAVRSKLKDSKNSISLGLLPVKNPDEVRSANIIAKPNHNIWELKNGEEMHDFLTKSFPQLPIDKIVSAQEAQRFSVSEGGEFPIPQHCNGFYSKFNDQTFIVLLGDAIHSFPPDLGQGVNSALEDVYTLNEALDKSKNNLSEALPLYESSRIADTKALIRLMQIGYPWQYNQAPIRKKLWSINFLLRLSLSKILPFLFSPPAFFLVQNHQLSYNEILMKAERTTRIFYLILVIILLALGFSQLSY</sequence>
<feature type="transmembrane region" description="Helical" evidence="7">
    <location>
        <begin position="523"/>
        <end position="545"/>
    </location>
</feature>
<proteinExistence type="predicted"/>
<reference evidence="9 10" key="1">
    <citation type="submission" date="2017-06" db="EMBL/GenBank/DDBJ databases">
        <title>Genome sequencing of cyanobaciteial culture collection at National Institute for Environmental Studies (NIES).</title>
        <authorList>
            <person name="Hirose Y."/>
            <person name="Shimura Y."/>
            <person name="Fujisawa T."/>
            <person name="Nakamura Y."/>
            <person name="Kawachi M."/>
        </authorList>
    </citation>
    <scope>NUCLEOTIDE SEQUENCE [LARGE SCALE GENOMIC DNA]</scope>
    <source>
        <strain evidence="9 10">NIES-267</strain>
    </source>
</reference>
<protein>
    <recommendedName>
        <fullName evidence="8">FAD-binding domain-containing protein</fullName>
    </recommendedName>
</protein>
<keyword evidence="5" id="KW-0560">Oxidoreductase</keyword>
<dbReference type="Proteomes" id="UP000218418">
    <property type="component" value="Chromosome"/>
</dbReference>
<keyword evidence="3" id="KW-0274">FAD</keyword>
<keyword evidence="4" id="KW-0521">NADP</keyword>
<dbReference type="AlphaFoldDB" id="A0A1Z4LYN1"/>
<keyword evidence="6" id="KW-0503">Monooxygenase</keyword>
<feature type="domain" description="FAD-binding" evidence="8">
    <location>
        <begin position="105"/>
        <end position="293"/>
    </location>
</feature>
<evidence type="ECO:0000313" key="10">
    <source>
        <dbReference type="Proteomes" id="UP000218418"/>
    </source>
</evidence>
<dbReference type="Pfam" id="PF01494">
    <property type="entry name" value="FAD_binding_3"/>
    <property type="match status" value="2"/>
</dbReference>
<keyword evidence="7" id="KW-1133">Transmembrane helix</keyword>
<keyword evidence="7" id="KW-0812">Transmembrane</keyword>
<keyword evidence="2" id="KW-0285">Flavoprotein</keyword>
<dbReference type="PANTHER" id="PTHR46028:SF2">
    <property type="entry name" value="KYNURENINE 3-MONOOXYGENASE"/>
    <property type="match status" value="1"/>
</dbReference>
<keyword evidence="7" id="KW-0472">Membrane</keyword>
<feature type="transmembrane region" description="Helical" evidence="7">
    <location>
        <begin position="565"/>
        <end position="582"/>
    </location>
</feature>
<dbReference type="GO" id="GO:0071949">
    <property type="term" value="F:FAD binding"/>
    <property type="evidence" value="ECO:0007669"/>
    <property type="project" value="InterPro"/>
</dbReference>
<dbReference type="InterPro" id="IPR036188">
    <property type="entry name" value="FAD/NAD-bd_sf"/>
</dbReference>
<dbReference type="Gene3D" id="3.50.50.60">
    <property type="entry name" value="FAD/NAD(P)-binding domain"/>
    <property type="match status" value="1"/>
</dbReference>
<organism evidence="9 10">
    <name type="scientific">Calothrix parasitica NIES-267</name>
    <dbReference type="NCBI Taxonomy" id="1973488"/>
    <lineage>
        <taxon>Bacteria</taxon>
        <taxon>Bacillati</taxon>
        <taxon>Cyanobacteriota</taxon>
        <taxon>Cyanophyceae</taxon>
        <taxon>Nostocales</taxon>
        <taxon>Calotrichaceae</taxon>
        <taxon>Calothrix</taxon>
    </lineage>
</organism>
<accession>A0A1Z4LYN1</accession>
<evidence type="ECO:0000313" key="9">
    <source>
        <dbReference type="EMBL" id="BAY86322.1"/>
    </source>
</evidence>
<dbReference type="SUPFAM" id="SSF51905">
    <property type="entry name" value="FAD/NAD(P)-binding domain"/>
    <property type="match status" value="1"/>
</dbReference>
<evidence type="ECO:0000256" key="5">
    <source>
        <dbReference type="ARBA" id="ARBA00023002"/>
    </source>
</evidence>
<comment type="cofactor">
    <cofactor evidence="1">
        <name>FAD</name>
        <dbReference type="ChEBI" id="CHEBI:57692"/>
    </cofactor>
</comment>